<dbReference type="WBParaSite" id="Csp11.Scaffold630.g21986.t1">
    <property type="protein sequence ID" value="Csp11.Scaffold630.g21986.t1"/>
    <property type="gene ID" value="Csp11.Scaffold630.g21986"/>
</dbReference>
<name>A0A1I7V3E2_9PELO</name>
<proteinExistence type="predicted"/>
<evidence type="ECO:0000313" key="2">
    <source>
        <dbReference type="Proteomes" id="UP000095282"/>
    </source>
</evidence>
<keyword evidence="2" id="KW-1185">Reference proteome</keyword>
<accession>A0A1I7V3E2</accession>
<evidence type="ECO:0000313" key="3">
    <source>
        <dbReference type="WBParaSite" id="Csp11.Scaffold630.g21986.t1"/>
    </source>
</evidence>
<dbReference type="eggNOG" id="ENOG502TD3T">
    <property type="taxonomic scope" value="Eukaryota"/>
</dbReference>
<dbReference type="AlphaFoldDB" id="A0A1I7V3E2"/>
<feature type="region of interest" description="Disordered" evidence="1">
    <location>
        <begin position="28"/>
        <end position="64"/>
    </location>
</feature>
<protein>
    <submittedName>
        <fullName evidence="3">Tox-REase-5 domain-containing protein</fullName>
    </submittedName>
</protein>
<sequence length="269" mass="31522">MTTEFDDNPYANRFPTWNEVFDENGPMAWLYETDPPKQEEPKAPTVPPEEPPKSPEILEEPLPDFPTVPVAEPPAPIPPYPPMAPEYPPMVPTYPPWTPQQWAMPWHGPPQYPEYQLGQVPLSYPQPPYGLQRSWNMPWDPLPLRSACLSGCPGCEAPPIDEFQLAVTQYRKWKIAHRRVLRVEIDERIDFKIFLFDENGRKEVPQKVPKAASGLQLHRFFGIDERKWTRSDGYQRHWNQAYRRLNEWQNDLKSMGLITWDRIEGDLFF</sequence>
<dbReference type="STRING" id="1561998.A0A1I7V3E2"/>
<dbReference type="Proteomes" id="UP000095282">
    <property type="component" value="Unplaced"/>
</dbReference>
<reference evidence="3" key="1">
    <citation type="submission" date="2016-11" db="UniProtKB">
        <authorList>
            <consortium name="WormBaseParasite"/>
        </authorList>
    </citation>
    <scope>IDENTIFICATION</scope>
</reference>
<evidence type="ECO:0000256" key="1">
    <source>
        <dbReference type="SAM" id="MobiDB-lite"/>
    </source>
</evidence>
<organism evidence="2 3">
    <name type="scientific">Caenorhabditis tropicalis</name>
    <dbReference type="NCBI Taxonomy" id="1561998"/>
    <lineage>
        <taxon>Eukaryota</taxon>
        <taxon>Metazoa</taxon>
        <taxon>Ecdysozoa</taxon>
        <taxon>Nematoda</taxon>
        <taxon>Chromadorea</taxon>
        <taxon>Rhabditida</taxon>
        <taxon>Rhabditina</taxon>
        <taxon>Rhabditomorpha</taxon>
        <taxon>Rhabditoidea</taxon>
        <taxon>Rhabditidae</taxon>
        <taxon>Peloderinae</taxon>
        <taxon>Caenorhabditis</taxon>
    </lineage>
</organism>